<protein>
    <submittedName>
        <fullName evidence="3">Type IV secretion system protein VirB9</fullName>
    </submittedName>
</protein>
<evidence type="ECO:0000256" key="1">
    <source>
        <dbReference type="ARBA" id="ARBA00006135"/>
    </source>
</evidence>
<reference evidence="3 4" key="1">
    <citation type="submission" date="2017-09" db="EMBL/GenBank/DDBJ databases">
        <authorList>
            <person name="Ehlers B."/>
            <person name="Leendertz F.H."/>
        </authorList>
    </citation>
    <scope>NUCLEOTIDE SEQUENCE [LARGE SCALE GENOMIC DNA]</scope>
    <source>
        <strain evidence="3 4">Nm42</strain>
    </source>
</reference>
<keyword evidence="2" id="KW-0732">Signal</keyword>
<evidence type="ECO:0000313" key="4">
    <source>
        <dbReference type="Proteomes" id="UP000219335"/>
    </source>
</evidence>
<dbReference type="InterPro" id="IPR010258">
    <property type="entry name" value="Conjugal_tfr_TrbG/VirB9/CagX"/>
</dbReference>
<accession>A0A286AL86</accession>
<dbReference type="InterPro" id="IPR033645">
    <property type="entry name" value="VirB9/CagX/TrbG_C"/>
</dbReference>
<dbReference type="Gene3D" id="2.60.40.2500">
    <property type="match status" value="1"/>
</dbReference>
<dbReference type="NCBIfam" id="TIGR02775">
    <property type="entry name" value="TrbG_Ti"/>
    <property type="match status" value="1"/>
</dbReference>
<gene>
    <name evidence="3" type="ORF">SAMN06297164_3550</name>
</gene>
<dbReference type="Pfam" id="PF03524">
    <property type="entry name" value="CagX"/>
    <property type="match status" value="1"/>
</dbReference>
<dbReference type="NCBIfam" id="NF010460">
    <property type="entry name" value="PRK13885.1"/>
    <property type="match status" value="1"/>
</dbReference>
<dbReference type="Proteomes" id="UP000219335">
    <property type="component" value="Unassembled WGS sequence"/>
</dbReference>
<organism evidence="3 4">
    <name type="scientific">Nitrosomonas ureae</name>
    <dbReference type="NCBI Taxonomy" id="44577"/>
    <lineage>
        <taxon>Bacteria</taxon>
        <taxon>Pseudomonadati</taxon>
        <taxon>Pseudomonadota</taxon>
        <taxon>Betaproteobacteria</taxon>
        <taxon>Nitrosomonadales</taxon>
        <taxon>Nitrosomonadaceae</taxon>
        <taxon>Nitrosomonas</taxon>
    </lineage>
</organism>
<dbReference type="EMBL" id="OCMU01000004">
    <property type="protein sequence ID" value="SOD22677.1"/>
    <property type="molecule type" value="Genomic_DNA"/>
</dbReference>
<proteinExistence type="inferred from homology"/>
<evidence type="ECO:0000256" key="2">
    <source>
        <dbReference type="ARBA" id="ARBA00022729"/>
    </source>
</evidence>
<sequence length="319" mass="35625">MFGIIPGPSRYNKSMTMKYAHYALIALSMGLLPCEVFAVGSNFPDSYFAKDNPKLTPQERASIEIARKWQQSSAAGIKPVAGPDGTIRFLFGAQQPSIVCAVLQVCDIQLQPGEQVNSIHLGDQVRWQVEPAITGRGASEVQHLIVKPLDVGLETSLVVTTDRRTYHLRLRSHRQEFMPRVAFIYPEDAQAKWDAVKLRETRAIAIKQARILPSTGEYLGDLDFLYSVSGTAAWKPLRVYNDGKKTIIQMPTTFSQQEAPVLMVVRKEGGFFSKDTEVMVNYRLQHDRYIVDAVFDKAYLIAGVGSDQSRVTITKTQGN</sequence>
<name>A0A286AL86_9PROT</name>
<dbReference type="AlphaFoldDB" id="A0A286AL86"/>
<evidence type="ECO:0000313" key="3">
    <source>
        <dbReference type="EMBL" id="SOD22677.1"/>
    </source>
</evidence>
<comment type="similarity">
    <text evidence="1">Belongs to the TrbG/VirB9 family.</text>
</comment>
<dbReference type="InterPro" id="IPR014142">
    <property type="entry name" value="TrbG_Ti"/>
</dbReference>
<dbReference type="InterPro" id="IPR038161">
    <property type="entry name" value="VirB9/CagX/TrbG_C_sf"/>
</dbReference>
<dbReference type="CDD" id="cd06911">
    <property type="entry name" value="VirB9_CagX_TrbG"/>
    <property type="match status" value="1"/>
</dbReference>